<reference evidence="3" key="1">
    <citation type="journal article" date="2019" name="IScience">
        <title>Narwhal Genome Reveals Long-Term Low Genetic Diversity despite Current Large Abundance Size.</title>
        <authorList>
            <person name="Westbury M.V."/>
            <person name="Petersen B."/>
            <person name="Garde E."/>
            <person name="Heide-Jorgensen M.P."/>
            <person name="Lorenzen E.D."/>
        </authorList>
    </citation>
    <scope>NUCLEOTIDE SEQUENCE [LARGE SCALE GENOMIC DNA]</scope>
</reference>
<name>A0A4U1F125_MONMO</name>
<feature type="non-terminal residue" evidence="2">
    <location>
        <position position="1"/>
    </location>
</feature>
<organism evidence="2 3">
    <name type="scientific">Monodon monoceros</name>
    <name type="common">Narwhal</name>
    <name type="synonym">Ceratodon monodon</name>
    <dbReference type="NCBI Taxonomy" id="40151"/>
    <lineage>
        <taxon>Eukaryota</taxon>
        <taxon>Metazoa</taxon>
        <taxon>Chordata</taxon>
        <taxon>Craniata</taxon>
        <taxon>Vertebrata</taxon>
        <taxon>Euteleostomi</taxon>
        <taxon>Mammalia</taxon>
        <taxon>Eutheria</taxon>
        <taxon>Laurasiatheria</taxon>
        <taxon>Artiodactyla</taxon>
        <taxon>Whippomorpha</taxon>
        <taxon>Cetacea</taxon>
        <taxon>Odontoceti</taxon>
        <taxon>Monodontidae</taxon>
        <taxon>Monodon</taxon>
    </lineage>
</organism>
<proteinExistence type="predicted"/>
<evidence type="ECO:0000313" key="2">
    <source>
        <dbReference type="EMBL" id="TKC42919.1"/>
    </source>
</evidence>
<dbReference type="EMBL" id="RWIC01000510">
    <property type="protein sequence ID" value="TKC42919.1"/>
    <property type="molecule type" value="Genomic_DNA"/>
</dbReference>
<dbReference type="Proteomes" id="UP000308365">
    <property type="component" value="Unassembled WGS sequence"/>
</dbReference>
<protein>
    <submittedName>
        <fullName evidence="2">Uncharacterized protein</fullName>
    </submittedName>
</protein>
<evidence type="ECO:0000256" key="1">
    <source>
        <dbReference type="SAM" id="MobiDB-lite"/>
    </source>
</evidence>
<accession>A0A4U1F125</accession>
<gene>
    <name evidence="2" type="ORF">EI555_019447</name>
</gene>
<evidence type="ECO:0000313" key="3">
    <source>
        <dbReference type="Proteomes" id="UP000308365"/>
    </source>
</evidence>
<feature type="region of interest" description="Disordered" evidence="1">
    <location>
        <begin position="91"/>
        <end position="135"/>
    </location>
</feature>
<sequence>HGKQVQLNASVSTVMLRDTGLTVRLADATPSRALGAQAHHSSCCPSPAVWGDSARMRLCFPSDKEGPGGSEVTHLSLVAHKHHPAHVMETNLGRDSFGTPRTEAGSPGGVRTPRKWARGPGAVPAEPCREGASGKWPPRPAGRYHLCSLPTARPGSPALPPHWGSGNGAGQGAARAGPGWTIAVCASPREDALVRVVPWMLTKWSPGTFWSIGISTSAPQRHQAFPASRL</sequence>
<dbReference type="AlphaFoldDB" id="A0A4U1F125"/>
<comment type="caution">
    <text evidence="2">The sequence shown here is derived from an EMBL/GenBank/DDBJ whole genome shotgun (WGS) entry which is preliminary data.</text>
</comment>
<feature type="non-terminal residue" evidence="2">
    <location>
        <position position="230"/>
    </location>
</feature>